<keyword evidence="1" id="KW-1133">Transmembrane helix</keyword>
<dbReference type="Proteomes" id="UP000326289">
    <property type="component" value="Unassembled WGS sequence"/>
</dbReference>
<dbReference type="AlphaFoldDB" id="A0A5N6J299"/>
<gene>
    <name evidence="2" type="ORF">BDV30DRAFT_130006</name>
</gene>
<reference evidence="2 3" key="1">
    <citation type="submission" date="2019-04" db="EMBL/GenBank/DDBJ databases">
        <title>Fungal friends and foes A comparative genomics study of 23 Aspergillus species from section Flavi.</title>
        <authorList>
            <consortium name="DOE Joint Genome Institute"/>
            <person name="Kjaerbolling I."/>
            <person name="Vesth T.C."/>
            <person name="Frisvad J.C."/>
            <person name="Nybo J.L."/>
            <person name="Theobald S."/>
            <person name="Kildgaard S."/>
            <person name="Petersen T.I."/>
            <person name="Kuo A."/>
            <person name="Sato A."/>
            <person name="Lyhne E.K."/>
            <person name="Kogle M.E."/>
            <person name="Wiebenga A."/>
            <person name="Kun R.S."/>
            <person name="Lubbers R.J."/>
            <person name="Makela M.R."/>
            <person name="Barry K."/>
            <person name="Chovatia M."/>
            <person name="Clum A."/>
            <person name="Daum C."/>
            <person name="Haridas S."/>
            <person name="He G."/>
            <person name="LaButti K."/>
            <person name="Lipzen A."/>
            <person name="Mondo S."/>
            <person name="Pangilinan J."/>
            <person name="Riley R."/>
            <person name="Salamov A."/>
            <person name="Simmons B.A."/>
            <person name="Magnuson J.K."/>
            <person name="Henrissat B."/>
            <person name="Mortensen U.H."/>
            <person name="Larsen T.O."/>
            <person name="De vries R.P."/>
            <person name="Grigoriev I.V."/>
            <person name="Machida M."/>
            <person name="Baker S.E."/>
            <person name="Andersen M.R."/>
        </authorList>
    </citation>
    <scope>NUCLEOTIDE SEQUENCE [LARGE SCALE GENOMIC DNA]</scope>
    <source>
        <strain evidence="2 3">CBS 117635</strain>
    </source>
</reference>
<proteinExistence type="predicted"/>
<evidence type="ECO:0000256" key="1">
    <source>
        <dbReference type="SAM" id="Phobius"/>
    </source>
</evidence>
<accession>A0A5N6J299</accession>
<dbReference type="EMBL" id="ML732806">
    <property type="protein sequence ID" value="KAB8272350.1"/>
    <property type="molecule type" value="Genomic_DNA"/>
</dbReference>
<name>A0A5N6J299_9EURO</name>
<sequence>MGLALGFLLRSQIIHCLSIISDFSHAIDLRFTCWEGSLLSLPLISLTLFFFLFVFSLLAIYMHVNMGA</sequence>
<organism evidence="2 3">
    <name type="scientific">Aspergillus minisclerotigenes</name>
    <dbReference type="NCBI Taxonomy" id="656917"/>
    <lineage>
        <taxon>Eukaryota</taxon>
        <taxon>Fungi</taxon>
        <taxon>Dikarya</taxon>
        <taxon>Ascomycota</taxon>
        <taxon>Pezizomycotina</taxon>
        <taxon>Eurotiomycetes</taxon>
        <taxon>Eurotiomycetidae</taxon>
        <taxon>Eurotiales</taxon>
        <taxon>Aspergillaceae</taxon>
        <taxon>Aspergillus</taxon>
        <taxon>Aspergillus subgen. Circumdati</taxon>
    </lineage>
</organism>
<keyword evidence="1" id="KW-0812">Transmembrane</keyword>
<evidence type="ECO:0000313" key="3">
    <source>
        <dbReference type="Proteomes" id="UP000326289"/>
    </source>
</evidence>
<feature type="transmembrane region" description="Helical" evidence="1">
    <location>
        <begin position="40"/>
        <end position="62"/>
    </location>
</feature>
<keyword evidence="1" id="KW-0472">Membrane</keyword>
<keyword evidence="3" id="KW-1185">Reference proteome</keyword>
<protein>
    <submittedName>
        <fullName evidence="2">Uncharacterized protein</fullName>
    </submittedName>
</protein>
<evidence type="ECO:0000313" key="2">
    <source>
        <dbReference type="EMBL" id="KAB8272350.1"/>
    </source>
</evidence>